<evidence type="ECO:0008006" key="3">
    <source>
        <dbReference type="Google" id="ProtNLM"/>
    </source>
</evidence>
<comment type="caution">
    <text evidence="1">The sequence shown here is derived from an EMBL/GenBank/DDBJ whole genome shotgun (WGS) entry which is preliminary data.</text>
</comment>
<proteinExistence type="predicted"/>
<reference evidence="1" key="1">
    <citation type="journal article" date="2014" name="Int. J. Syst. Evol. Microbiol.">
        <title>Complete genome sequence of Corynebacterium casei LMG S-19264T (=DSM 44701T), isolated from a smear-ripened cheese.</title>
        <authorList>
            <consortium name="US DOE Joint Genome Institute (JGI-PGF)"/>
            <person name="Walter F."/>
            <person name="Albersmeier A."/>
            <person name="Kalinowski J."/>
            <person name="Ruckert C."/>
        </authorList>
    </citation>
    <scope>NUCLEOTIDE SEQUENCE</scope>
    <source>
        <strain evidence="1">CGMCC 1.10998</strain>
    </source>
</reference>
<organism evidence="1 2">
    <name type="scientific">Undibacterium terreum</name>
    <dbReference type="NCBI Taxonomy" id="1224302"/>
    <lineage>
        <taxon>Bacteria</taxon>
        <taxon>Pseudomonadati</taxon>
        <taxon>Pseudomonadota</taxon>
        <taxon>Betaproteobacteria</taxon>
        <taxon>Burkholderiales</taxon>
        <taxon>Oxalobacteraceae</taxon>
        <taxon>Undibacterium</taxon>
    </lineage>
</organism>
<dbReference type="PANTHER" id="PTHR30619:SF1">
    <property type="entry name" value="RECOMBINATION PROTEIN 2"/>
    <property type="match status" value="1"/>
</dbReference>
<accession>A0A916UKB4</accession>
<evidence type="ECO:0000313" key="1">
    <source>
        <dbReference type="EMBL" id="GGC75436.1"/>
    </source>
</evidence>
<keyword evidence="2" id="KW-1185">Reference proteome</keyword>
<sequence>MRNKDGVDPSSITSLYIGRSQTEYPRAFTDWVAQTKTQAIEFNAGEFRKADTRFACGAAKLDLLTVNATMNPQTGELGSSTNADSAIVRLSYKGNSIIFPGDAEGKTERSALENARNNNLDISGTSLLLASHHGARTETSNSPAWLNAVSPNAMLFSARVASSYHHPQCEVINRAAPLVAPVDSSFDVECGLGNAEISSLAVSSRILGTNENGHILARMTSGGTKIFCQKMTPACDEQLSDAELPR</sequence>
<protein>
    <recommendedName>
        <fullName evidence="3">ComEC family competence protein</fullName>
    </recommendedName>
</protein>
<gene>
    <name evidence="1" type="ORF">GCM10011396_23370</name>
</gene>
<name>A0A916UKB4_9BURK</name>
<dbReference type="Proteomes" id="UP000637423">
    <property type="component" value="Unassembled WGS sequence"/>
</dbReference>
<dbReference type="AlphaFoldDB" id="A0A916UKB4"/>
<dbReference type="InterPro" id="IPR036866">
    <property type="entry name" value="RibonucZ/Hydroxyglut_hydro"/>
</dbReference>
<dbReference type="SUPFAM" id="SSF56281">
    <property type="entry name" value="Metallo-hydrolase/oxidoreductase"/>
    <property type="match status" value="1"/>
</dbReference>
<dbReference type="EMBL" id="BMED01000002">
    <property type="protein sequence ID" value="GGC75436.1"/>
    <property type="molecule type" value="Genomic_DNA"/>
</dbReference>
<evidence type="ECO:0000313" key="2">
    <source>
        <dbReference type="Proteomes" id="UP000637423"/>
    </source>
</evidence>
<dbReference type="Gene3D" id="3.60.15.10">
    <property type="entry name" value="Ribonuclease Z/Hydroxyacylglutathione hydrolase-like"/>
    <property type="match status" value="1"/>
</dbReference>
<dbReference type="InterPro" id="IPR052159">
    <property type="entry name" value="Competence_DNA_uptake"/>
</dbReference>
<reference evidence="1" key="2">
    <citation type="submission" date="2020-09" db="EMBL/GenBank/DDBJ databases">
        <authorList>
            <person name="Sun Q."/>
            <person name="Zhou Y."/>
        </authorList>
    </citation>
    <scope>NUCLEOTIDE SEQUENCE</scope>
    <source>
        <strain evidence="1">CGMCC 1.10998</strain>
    </source>
</reference>
<dbReference type="PANTHER" id="PTHR30619">
    <property type="entry name" value="DNA INTERNALIZATION/COMPETENCE PROTEIN COMEC/REC2"/>
    <property type="match status" value="1"/>
</dbReference>